<name>A0A2B7WIR9_9EURO</name>
<feature type="compositionally biased region" description="Pro residues" evidence="1">
    <location>
        <begin position="356"/>
        <end position="373"/>
    </location>
</feature>
<dbReference type="EMBL" id="PDNB01000282">
    <property type="protein sequence ID" value="PGG96411.1"/>
    <property type="molecule type" value="Genomic_DNA"/>
</dbReference>
<proteinExistence type="predicted"/>
<dbReference type="AlphaFoldDB" id="A0A2B7WIR9"/>
<feature type="region of interest" description="Disordered" evidence="1">
    <location>
        <begin position="208"/>
        <end position="246"/>
    </location>
</feature>
<feature type="region of interest" description="Disordered" evidence="1">
    <location>
        <begin position="351"/>
        <end position="451"/>
    </location>
</feature>
<dbReference type="OrthoDB" id="4160360at2759"/>
<feature type="region of interest" description="Disordered" evidence="1">
    <location>
        <begin position="21"/>
        <end position="55"/>
    </location>
</feature>
<sequence length="451" mass="51877">MPSPLFDDMQIANALRNEALPASEHLADNSLTRDRALRRFDRDDPPPYVSSTEDDDEDIALLAPRPVDSTMLDELNRLLEEPLDDDQRDSAAWHLGYYSRAYNPGTRYDREAKFERDHIKRWSETKANNDTRDYFVQYGPARKGRAGRERLNIIARRNIKRRWQKLGVWNHEWGIPDRENDPQPNDNTRTWKWAWQHGDATAEWHTGLDGMSQNQQHPSTRTVRLRQGMRRSEHSPVLPRSHLRGDASASQAESFITSRPWFMFLVEISEEEQSYSRLPVKTKRLYEGSTPANIRGLWEERGDWKADWRDPSRGETLIGWKWRHESPSPEPEDLSGLDNLSTFELTPSEVDALEAVPPPSPPTPRPAYIPPANPGTGLFGRDGPESPPAAPSEEPIEQPPPPQRRRRRRQPSTQPLRRSARIAAMTSKNPATSRVSKAPALPRRRLRKNTT</sequence>
<keyword evidence="3" id="KW-1185">Reference proteome</keyword>
<feature type="region of interest" description="Disordered" evidence="1">
    <location>
        <begin position="320"/>
        <end position="339"/>
    </location>
</feature>
<accession>A0A2B7WIR9</accession>
<feature type="compositionally biased region" description="Basic and acidic residues" evidence="1">
    <location>
        <begin position="25"/>
        <end position="45"/>
    </location>
</feature>
<protein>
    <submittedName>
        <fullName evidence="2">Uncharacterized protein</fullName>
    </submittedName>
</protein>
<feature type="compositionally biased region" description="Polar residues" evidence="1">
    <location>
        <begin position="211"/>
        <end position="222"/>
    </location>
</feature>
<comment type="caution">
    <text evidence="2">The sequence shown here is derived from an EMBL/GenBank/DDBJ whole genome shotgun (WGS) entry which is preliminary data.</text>
</comment>
<feature type="compositionally biased region" description="Polar residues" evidence="1">
    <location>
        <begin position="426"/>
        <end position="435"/>
    </location>
</feature>
<reference evidence="2 3" key="1">
    <citation type="submission" date="2017-10" db="EMBL/GenBank/DDBJ databases">
        <title>Comparative genomics in systemic dimorphic fungi from Ajellomycetaceae.</title>
        <authorList>
            <person name="Munoz J.F."/>
            <person name="Mcewen J.G."/>
            <person name="Clay O.K."/>
            <person name="Cuomo C.A."/>
        </authorList>
    </citation>
    <scope>NUCLEOTIDE SEQUENCE [LARGE SCALE GENOMIC DNA]</scope>
    <source>
        <strain evidence="2 3">UAMH5409</strain>
    </source>
</reference>
<gene>
    <name evidence="2" type="ORF">AJ79_09606</name>
</gene>
<evidence type="ECO:0000313" key="2">
    <source>
        <dbReference type="EMBL" id="PGG96411.1"/>
    </source>
</evidence>
<organism evidence="2 3">
    <name type="scientific">Helicocarpus griseus UAMH5409</name>
    <dbReference type="NCBI Taxonomy" id="1447875"/>
    <lineage>
        <taxon>Eukaryota</taxon>
        <taxon>Fungi</taxon>
        <taxon>Dikarya</taxon>
        <taxon>Ascomycota</taxon>
        <taxon>Pezizomycotina</taxon>
        <taxon>Eurotiomycetes</taxon>
        <taxon>Eurotiomycetidae</taxon>
        <taxon>Onygenales</taxon>
        <taxon>Ajellomycetaceae</taxon>
        <taxon>Helicocarpus</taxon>
    </lineage>
</organism>
<evidence type="ECO:0000256" key="1">
    <source>
        <dbReference type="SAM" id="MobiDB-lite"/>
    </source>
</evidence>
<evidence type="ECO:0000313" key="3">
    <source>
        <dbReference type="Proteomes" id="UP000223968"/>
    </source>
</evidence>
<dbReference type="Proteomes" id="UP000223968">
    <property type="component" value="Unassembled WGS sequence"/>
</dbReference>
<feature type="compositionally biased region" description="Basic residues" evidence="1">
    <location>
        <begin position="442"/>
        <end position="451"/>
    </location>
</feature>